<feature type="region of interest" description="Disordered" evidence="1">
    <location>
        <begin position="220"/>
        <end position="269"/>
    </location>
</feature>
<dbReference type="RefSeq" id="XP_028248883.1">
    <property type="nucleotide sequence ID" value="XM_028393082.1"/>
</dbReference>
<evidence type="ECO:0000256" key="1">
    <source>
        <dbReference type="SAM" id="MobiDB-lite"/>
    </source>
</evidence>
<feature type="compositionally biased region" description="Basic and acidic residues" evidence="1">
    <location>
        <begin position="423"/>
        <end position="435"/>
    </location>
</feature>
<feature type="compositionally biased region" description="Low complexity" evidence="1">
    <location>
        <begin position="743"/>
        <end position="768"/>
    </location>
</feature>
<feature type="region of interest" description="Disordered" evidence="1">
    <location>
        <begin position="182"/>
        <end position="207"/>
    </location>
</feature>
<feature type="region of interest" description="Disordered" evidence="1">
    <location>
        <begin position="281"/>
        <end position="339"/>
    </location>
</feature>
<proteinExistence type="predicted"/>
<feature type="compositionally biased region" description="Acidic residues" evidence="1">
    <location>
        <begin position="487"/>
        <end position="499"/>
    </location>
</feature>
<feature type="compositionally biased region" description="Polar residues" evidence="1">
    <location>
        <begin position="519"/>
        <end position="543"/>
    </location>
</feature>
<protein>
    <submittedName>
        <fullName evidence="4 5">Uncharacterized protein KIAA1211-like homolog isoform X1</fullName>
    </submittedName>
</protein>
<reference evidence="4 5" key="1">
    <citation type="submission" date="2025-04" db="UniProtKB">
        <authorList>
            <consortium name="RefSeq"/>
        </authorList>
    </citation>
    <scope>IDENTIFICATION</scope>
</reference>
<feature type="compositionally biased region" description="Low complexity" evidence="1">
    <location>
        <begin position="869"/>
        <end position="883"/>
    </location>
</feature>
<dbReference type="Pfam" id="PF15262">
    <property type="entry name" value="DUF4592"/>
    <property type="match status" value="1"/>
</dbReference>
<feature type="compositionally biased region" description="Basic and acidic residues" evidence="1">
    <location>
        <begin position="463"/>
        <end position="473"/>
    </location>
</feature>
<name>A0A6P7H3A8_9TELE</name>
<dbReference type="PANTHER" id="PTHR47743">
    <property type="entry name" value="KIAA1210 / KIAA1211 FAMILY MEMBER"/>
    <property type="match status" value="1"/>
</dbReference>
<accession>A0A6P7H3A8</accession>
<keyword evidence="3" id="KW-1185">Reference proteome</keyword>
<dbReference type="InterPro" id="IPR028030">
    <property type="entry name" value="DUF4592"/>
</dbReference>
<feature type="compositionally biased region" description="Basic residues" evidence="1">
    <location>
        <begin position="220"/>
        <end position="236"/>
    </location>
</feature>
<dbReference type="AlphaFoldDB" id="A0A6P7H3A8"/>
<evidence type="ECO:0000313" key="5">
    <source>
        <dbReference type="RefSeq" id="XP_028248884.1"/>
    </source>
</evidence>
<dbReference type="PANTHER" id="PTHR47743:SF1">
    <property type="entry name" value="CRACD-LIKE PROTEIN"/>
    <property type="match status" value="1"/>
</dbReference>
<feature type="region of interest" description="Disordered" evidence="1">
    <location>
        <begin position="370"/>
        <end position="901"/>
    </location>
</feature>
<organism evidence="3 4">
    <name type="scientific">Parambassis ranga</name>
    <name type="common">Indian glassy fish</name>
    <dbReference type="NCBI Taxonomy" id="210632"/>
    <lineage>
        <taxon>Eukaryota</taxon>
        <taxon>Metazoa</taxon>
        <taxon>Chordata</taxon>
        <taxon>Craniata</taxon>
        <taxon>Vertebrata</taxon>
        <taxon>Euteleostomi</taxon>
        <taxon>Actinopterygii</taxon>
        <taxon>Neopterygii</taxon>
        <taxon>Teleostei</taxon>
        <taxon>Neoteleostei</taxon>
        <taxon>Acanthomorphata</taxon>
        <taxon>Ovalentaria</taxon>
        <taxon>Ambassidae</taxon>
        <taxon>Parambassis</taxon>
    </lineage>
</organism>
<feature type="compositionally biased region" description="Basic and acidic residues" evidence="1">
    <location>
        <begin position="315"/>
        <end position="339"/>
    </location>
</feature>
<evidence type="ECO:0000313" key="4">
    <source>
        <dbReference type="RefSeq" id="XP_028248883.1"/>
    </source>
</evidence>
<feature type="compositionally biased region" description="Polar residues" evidence="1">
    <location>
        <begin position="238"/>
        <end position="250"/>
    </location>
</feature>
<evidence type="ECO:0000313" key="3">
    <source>
        <dbReference type="Proteomes" id="UP000515145"/>
    </source>
</evidence>
<dbReference type="RefSeq" id="XP_028248884.1">
    <property type="nucleotide sequence ID" value="XM_028393083.1"/>
</dbReference>
<evidence type="ECO:0000259" key="2">
    <source>
        <dbReference type="Pfam" id="PF15262"/>
    </source>
</evidence>
<sequence>MESFCGDTEESTEDVPVRKKSKFKSLKSRLFGRSKRAGGDAKLSQSASDITVGKGLGSDEDLVCSQGMMGSRALSHDSIFLADQVLTGTEPARVLSQENVQSKIKALQMKLQLQKMHLGPPPMVLPVKRPEDLSSHSEENITSEEDLVKTISQPASCPLSPIPKPALTKSLPPTPSHMLCLSVPSHPSAPSPSVAAEPPLDFSTPAQFTPCLDTSAARHRMSIKPRNQRASTKKKVAVTQSERLVNTLNNIDHPESAGDEEQQLDDEEELNMETELPAEAAPVPSQAAPKPSILSPLPGTAAGVAPPILRVKPQRRVDARFSERPHSSFIESELRERRDAEFDVKVTSQTDAEQSSAPFSSVVALRSLQAESDTPKGIQRPALGSGSFHFTTAKHQDGERPRSGSFIEVLQQTEGRQKTGGGTEERSLREKEDVRGVQTRGGPFAVGRLRQEAAPPKTPATPWDRRDSLKKAEPVTTSKNVPTDVAAAEEEEEEVMEEAVEAKQVHEDEGKVPFGIKLRSTSQSFRLRSDITANHHTKTTQGEEQGDRQTRQEISDHTDKLPANMAASGDLSPTDPAPSGSSPPINQNTPDRPPPDVHTPPSAPKAAESPPQEPQAAPPEVSWMSLAMEKTRSLQQLFTSRFPRDFTGMQTAGRQTGPAEPAAGTQHSAVQAAQRPSSESQTVKPVQQQRASPVHTNKDPQMSQQPPEDQTHTAQSCLRWSSQAETTSPSLAPSNLPSGQQPSWTSRSLRSTAASSAAAPPSGREAAAVQKEAPSTRRAVWGSSVSERAAFLEKRADGATAPGPKGVDVRKPQTEAQPSGEPLSLTHPGPLSKDPVPAEGRPGLKAAESSPIRDPDRWLRKNVAPPSSPSSSPMQPSDSGQPSWMELAKRKSMAWSDKTMD</sequence>
<feature type="compositionally biased region" description="Polar residues" evidence="1">
    <location>
        <begin position="579"/>
        <end position="588"/>
    </location>
</feature>
<dbReference type="InterPro" id="IPR026713">
    <property type="entry name" value="CRACD-like"/>
</dbReference>
<dbReference type="OrthoDB" id="9944945at2759"/>
<feature type="domain" description="DUF4592" evidence="2">
    <location>
        <begin position="114"/>
        <end position="233"/>
    </location>
</feature>
<dbReference type="CTD" id="101883152"/>
<feature type="compositionally biased region" description="Acidic residues" evidence="1">
    <location>
        <begin position="257"/>
        <end position="269"/>
    </location>
</feature>
<dbReference type="Proteomes" id="UP000515145">
    <property type="component" value="Chromosome 21"/>
</dbReference>
<feature type="compositionally biased region" description="Basic and acidic residues" evidence="1">
    <location>
        <begin position="500"/>
        <end position="511"/>
    </location>
</feature>
<feature type="compositionally biased region" description="Polar residues" evidence="1">
    <location>
        <begin position="665"/>
        <end position="742"/>
    </location>
</feature>
<gene>
    <name evidence="4 5" type="primary">kiaa1211l</name>
</gene>
<feature type="compositionally biased region" description="Low complexity" evidence="1">
    <location>
        <begin position="182"/>
        <end position="199"/>
    </location>
</feature>
<feature type="compositionally biased region" description="Basic and acidic residues" evidence="1">
    <location>
        <begin position="545"/>
        <end position="560"/>
    </location>
</feature>
<dbReference type="GeneID" id="114426001"/>